<evidence type="ECO:0000256" key="4">
    <source>
        <dbReference type="ARBA" id="ARBA00022801"/>
    </source>
</evidence>
<dbReference type="InterPro" id="IPR011055">
    <property type="entry name" value="Dup_hybrid_motif"/>
</dbReference>
<evidence type="ECO:0000256" key="5">
    <source>
        <dbReference type="ARBA" id="ARBA00022833"/>
    </source>
</evidence>
<dbReference type="Gene3D" id="6.10.250.3150">
    <property type="match status" value="1"/>
</dbReference>
<keyword evidence="5" id="KW-0862">Zinc</keyword>
<comment type="cofactor">
    <cofactor evidence="1">
        <name>Zn(2+)</name>
        <dbReference type="ChEBI" id="CHEBI:29105"/>
    </cofactor>
</comment>
<dbReference type="PANTHER" id="PTHR21666:SF288">
    <property type="entry name" value="CELL DIVISION PROTEIN YTFB"/>
    <property type="match status" value="1"/>
</dbReference>
<dbReference type="SUPFAM" id="SSF51261">
    <property type="entry name" value="Duplicated hybrid motif"/>
    <property type="match status" value="1"/>
</dbReference>
<evidence type="ECO:0000256" key="2">
    <source>
        <dbReference type="ARBA" id="ARBA00022670"/>
    </source>
</evidence>
<evidence type="ECO:0000256" key="6">
    <source>
        <dbReference type="ARBA" id="ARBA00023049"/>
    </source>
</evidence>
<evidence type="ECO:0000313" key="10">
    <source>
        <dbReference type="EMBL" id="PWE18532.1"/>
    </source>
</evidence>
<keyword evidence="3" id="KW-0479">Metal-binding</keyword>
<accession>A0A2U2BWZ7</accession>
<dbReference type="CDD" id="cd12797">
    <property type="entry name" value="M23_peptidase"/>
    <property type="match status" value="1"/>
</dbReference>
<keyword evidence="7" id="KW-0175">Coiled coil</keyword>
<feature type="coiled-coil region" evidence="7">
    <location>
        <begin position="171"/>
        <end position="247"/>
    </location>
</feature>
<keyword evidence="2" id="KW-0645">Protease</keyword>
<reference evidence="11" key="1">
    <citation type="submission" date="2018-05" db="EMBL/GenBank/DDBJ databases">
        <authorList>
            <person name="Liu B.-T."/>
        </authorList>
    </citation>
    <scope>NUCLEOTIDE SEQUENCE [LARGE SCALE GENOMIC DNA]</scope>
    <source>
        <strain evidence="11">WD6-1</strain>
    </source>
</reference>
<evidence type="ECO:0000313" key="11">
    <source>
        <dbReference type="Proteomes" id="UP000245168"/>
    </source>
</evidence>
<dbReference type="Gene3D" id="2.70.70.10">
    <property type="entry name" value="Glucose Permease (Domain IIA)"/>
    <property type="match status" value="1"/>
</dbReference>
<dbReference type="Pfam" id="PF01551">
    <property type="entry name" value="Peptidase_M23"/>
    <property type="match status" value="1"/>
</dbReference>
<evidence type="ECO:0000256" key="8">
    <source>
        <dbReference type="SAM" id="MobiDB-lite"/>
    </source>
</evidence>
<proteinExistence type="predicted"/>
<evidence type="ECO:0000259" key="9">
    <source>
        <dbReference type="Pfam" id="PF01551"/>
    </source>
</evidence>
<organism evidence="10 11">
    <name type="scientific">Marinicauda salina</name>
    <dbReference type="NCBI Taxonomy" id="2135793"/>
    <lineage>
        <taxon>Bacteria</taxon>
        <taxon>Pseudomonadati</taxon>
        <taxon>Pseudomonadota</taxon>
        <taxon>Alphaproteobacteria</taxon>
        <taxon>Maricaulales</taxon>
        <taxon>Maricaulaceae</taxon>
        <taxon>Marinicauda</taxon>
    </lineage>
</organism>
<protein>
    <recommendedName>
        <fullName evidence="9">M23ase beta-sheet core domain-containing protein</fullName>
    </recommendedName>
</protein>
<dbReference type="PANTHER" id="PTHR21666">
    <property type="entry name" value="PEPTIDASE-RELATED"/>
    <property type="match status" value="1"/>
</dbReference>
<keyword evidence="6" id="KW-0482">Metalloprotease</keyword>
<keyword evidence="11" id="KW-1185">Reference proteome</keyword>
<sequence length="446" mass="48048">MAAQAGPRHARRAALSRRGARCGIALPPGLSLMPPFVLVAALLAQPADAPDPERIEALEAEAEETREQSEARAAEADALAAEIAELQARLVQAAERVRAAEASADTSEARLAELEAEEAALSEQLARERESLARVLAALQRFELADPPALAVTPDDAAEAARAAGLMARIAPMLEARAANLARRLEELAALRAELGDQRETVAEARARLAETRAEVSDLLAERRAAEQRLRAEAADLSDRAAEIASRARSLRELLAEIRRFADAEPRLAPRRTEPPDPSGVPVPRVRPERRPVEEGELMAALPVSGPAESMRFSDVRGRLRPPAGGRIVSGAGERGPDGVVREGVWFETRSRAQVTAPFDGVVVYAGPFQSFDGVLMINTADGYTLIIGGMALVYAAEGQSVLAGEPVGAMPDRENPPPRLYLEIRRNSDEADDPEMWLRPEFRRG</sequence>
<evidence type="ECO:0000256" key="1">
    <source>
        <dbReference type="ARBA" id="ARBA00001947"/>
    </source>
</evidence>
<dbReference type="InterPro" id="IPR050570">
    <property type="entry name" value="Cell_wall_metabolism_enzyme"/>
</dbReference>
<feature type="region of interest" description="Disordered" evidence="8">
    <location>
        <begin position="266"/>
        <end position="287"/>
    </location>
</feature>
<name>A0A2U2BWZ7_9PROT</name>
<feature type="compositionally biased region" description="Basic and acidic residues" evidence="8">
    <location>
        <begin position="266"/>
        <end position="275"/>
    </location>
</feature>
<evidence type="ECO:0000256" key="7">
    <source>
        <dbReference type="SAM" id="Coils"/>
    </source>
</evidence>
<dbReference type="GO" id="GO:0006508">
    <property type="term" value="P:proteolysis"/>
    <property type="evidence" value="ECO:0007669"/>
    <property type="project" value="UniProtKB-KW"/>
</dbReference>
<dbReference type="Proteomes" id="UP000245168">
    <property type="component" value="Unassembled WGS sequence"/>
</dbReference>
<dbReference type="GO" id="GO:0046872">
    <property type="term" value="F:metal ion binding"/>
    <property type="evidence" value="ECO:0007669"/>
    <property type="project" value="UniProtKB-KW"/>
</dbReference>
<dbReference type="InterPro" id="IPR016047">
    <property type="entry name" value="M23ase_b-sheet_dom"/>
</dbReference>
<comment type="caution">
    <text evidence="10">The sequence shown here is derived from an EMBL/GenBank/DDBJ whole genome shotgun (WGS) entry which is preliminary data.</text>
</comment>
<feature type="domain" description="M23ase beta-sheet core" evidence="9">
    <location>
        <begin position="343"/>
        <end position="432"/>
    </location>
</feature>
<dbReference type="AlphaFoldDB" id="A0A2U2BWZ7"/>
<dbReference type="EMBL" id="QEXV01000001">
    <property type="protein sequence ID" value="PWE18532.1"/>
    <property type="molecule type" value="Genomic_DNA"/>
</dbReference>
<feature type="coiled-coil region" evidence="7">
    <location>
        <begin position="55"/>
        <end position="131"/>
    </location>
</feature>
<dbReference type="GO" id="GO:0004222">
    <property type="term" value="F:metalloendopeptidase activity"/>
    <property type="evidence" value="ECO:0007669"/>
    <property type="project" value="TreeGrafter"/>
</dbReference>
<keyword evidence="4" id="KW-0378">Hydrolase</keyword>
<gene>
    <name evidence="10" type="ORF">DDZ18_02700</name>
</gene>
<evidence type="ECO:0000256" key="3">
    <source>
        <dbReference type="ARBA" id="ARBA00022723"/>
    </source>
</evidence>